<dbReference type="Proteomes" id="UP000770661">
    <property type="component" value="Unassembled WGS sequence"/>
</dbReference>
<organism evidence="2 3">
    <name type="scientific">Chionoecetes opilio</name>
    <name type="common">Atlantic snow crab</name>
    <name type="synonym">Cancer opilio</name>
    <dbReference type="NCBI Taxonomy" id="41210"/>
    <lineage>
        <taxon>Eukaryota</taxon>
        <taxon>Metazoa</taxon>
        <taxon>Ecdysozoa</taxon>
        <taxon>Arthropoda</taxon>
        <taxon>Crustacea</taxon>
        <taxon>Multicrustacea</taxon>
        <taxon>Malacostraca</taxon>
        <taxon>Eumalacostraca</taxon>
        <taxon>Eucarida</taxon>
        <taxon>Decapoda</taxon>
        <taxon>Pleocyemata</taxon>
        <taxon>Brachyura</taxon>
        <taxon>Eubrachyura</taxon>
        <taxon>Majoidea</taxon>
        <taxon>Majidae</taxon>
        <taxon>Chionoecetes</taxon>
    </lineage>
</organism>
<protein>
    <submittedName>
        <fullName evidence="2">Uncharacterized protein</fullName>
    </submittedName>
</protein>
<dbReference type="AlphaFoldDB" id="A0A8J4XVN7"/>
<gene>
    <name evidence="2" type="ORF">GWK47_014787</name>
</gene>
<accession>A0A8J4XVN7</accession>
<evidence type="ECO:0000256" key="1">
    <source>
        <dbReference type="SAM" id="MobiDB-lite"/>
    </source>
</evidence>
<comment type="caution">
    <text evidence="2">The sequence shown here is derived from an EMBL/GenBank/DDBJ whole genome shotgun (WGS) entry which is preliminary data.</text>
</comment>
<sequence>MAPENSPERGPKSHPRGTTMDIRGHDEGGVRPTQHSIPHSDSDVGRHGGVHASLACSHVNSAVLPRLTAPPAAGPDKDWVHAAAESARTLDVARIVRCNPDLPLPDHLPMAP</sequence>
<feature type="region of interest" description="Disordered" evidence="1">
    <location>
        <begin position="1"/>
        <end position="49"/>
    </location>
</feature>
<proteinExistence type="predicted"/>
<evidence type="ECO:0000313" key="3">
    <source>
        <dbReference type="Proteomes" id="UP000770661"/>
    </source>
</evidence>
<name>A0A8J4XVN7_CHIOP</name>
<keyword evidence="3" id="KW-1185">Reference proteome</keyword>
<reference evidence="2" key="1">
    <citation type="submission" date="2020-07" db="EMBL/GenBank/DDBJ databases">
        <title>The High-quality genome of the commercially important snow crab, Chionoecetes opilio.</title>
        <authorList>
            <person name="Jeong J.-H."/>
            <person name="Ryu S."/>
        </authorList>
    </citation>
    <scope>NUCLEOTIDE SEQUENCE</scope>
    <source>
        <strain evidence="2">MADBK_172401_WGS</strain>
        <tissue evidence="2">Digestive gland</tissue>
    </source>
</reference>
<feature type="compositionally biased region" description="Basic and acidic residues" evidence="1">
    <location>
        <begin position="1"/>
        <end position="11"/>
    </location>
</feature>
<dbReference type="EMBL" id="JACEEZ010020811">
    <property type="protein sequence ID" value="KAG0714102.1"/>
    <property type="molecule type" value="Genomic_DNA"/>
</dbReference>
<evidence type="ECO:0000313" key="2">
    <source>
        <dbReference type="EMBL" id="KAG0714102.1"/>
    </source>
</evidence>